<feature type="domain" description="ImpA N-terminal" evidence="2">
    <location>
        <begin position="8"/>
        <end position="138"/>
    </location>
</feature>
<evidence type="ECO:0000259" key="2">
    <source>
        <dbReference type="Pfam" id="PF06812"/>
    </source>
</evidence>
<dbReference type="RefSeq" id="WP_284343429.1">
    <property type="nucleotide sequence ID" value="NZ_BSNS01000028.1"/>
</dbReference>
<protein>
    <recommendedName>
        <fullName evidence="2">ImpA N-terminal domain-containing protein</fullName>
    </recommendedName>
</protein>
<feature type="region of interest" description="Disordered" evidence="1">
    <location>
        <begin position="1"/>
        <end position="21"/>
    </location>
</feature>
<dbReference type="PANTHER" id="PTHR37951:SF1">
    <property type="entry name" value="TYPE VI SECRETION SYSTEM COMPONENT TSSA1"/>
    <property type="match status" value="1"/>
</dbReference>
<dbReference type="Pfam" id="PF06812">
    <property type="entry name" value="ImpA_N"/>
    <property type="match status" value="1"/>
</dbReference>
<dbReference type="PANTHER" id="PTHR37951">
    <property type="entry name" value="CYTOPLASMIC PROTEIN-RELATED"/>
    <property type="match status" value="1"/>
</dbReference>
<dbReference type="InterPro" id="IPR010657">
    <property type="entry name" value="ImpA_N"/>
</dbReference>
<gene>
    <name evidence="3" type="ORF">GCM10010862_52950</name>
</gene>
<evidence type="ECO:0000256" key="1">
    <source>
        <dbReference type="SAM" id="MobiDB-lite"/>
    </source>
</evidence>
<organism evidence="3 4">
    <name type="scientific">Devosia nitrariae</name>
    <dbReference type="NCBI Taxonomy" id="2071872"/>
    <lineage>
        <taxon>Bacteria</taxon>
        <taxon>Pseudomonadati</taxon>
        <taxon>Pseudomonadota</taxon>
        <taxon>Alphaproteobacteria</taxon>
        <taxon>Hyphomicrobiales</taxon>
        <taxon>Devosiaceae</taxon>
        <taxon>Devosia</taxon>
    </lineage>
</organism>
<proteinExistence type="predicted"/>
<reference evidence="4" key="1">
    <citation type="journal article" date="2019" name="Int. J. Syst. Evol. Microbiol.">
        <title>The Global Catalogue of Microorganisms (GCM) 10K type strain sequencing project: providing services to taxonomists for standard genome sequencing and annotation.</title>
        <authorList>
            <consortium name="The Broad Institute Genomics Platform"/>
            <consortium name="The Broad Institute Genome Sequencing Center for Infectious Disease"/>
            <person name="Wu L."/>
            <person name="Ma J."/>
        </authorList>
    </citation>
    <scope>NUCLEOTIDE SEQUENCE [LARGE SCALE GENOMIC DNA]</scope>
    <source>
        <strain evidence="4">NBRC 112416</strain>
    </source>
</reference>
<dbReference type="Proteomes" id="UP001156691">
    <property type="component" value="Unassembled WGS sequence"/>
</dbReference>
<evidence type="ECO:0000313" key="4">
    <source>
        <dbReference type="Proteomes" id="UP001156691"/>
    </source>
</evidence>
<evidence type="ECO:0000313" key="3">
    <source>
        <dbReference type="EMBL" id="GLQ58036.1"/>
    </source>
</evidence>
<feature type="region of interest" description="Disordered" evidence="1">
    <location>
        <begin position="257"/>
        <end position="281"/>
    </location>
</feature>
<keyword evidence="4" id="KW-1185">Reference proteome</keyword>
<dbReference type="EMBL" id="BSNS01000028">
    <property type="protein sequence ID" value="GLQ58036.1"/>
    <property type="molecule type" value="Genomic_DNA"/>
</dbReference>
<accession>A0ABQ5WEL0</accession>
<comment type="caution">
    <text evidence="3">The sequence shown here is derived from an EMBL/GenBank/DDBJ whole genome shotgun (WGS) entry which is preliminary data.</text>
</comment>
<dbReference type="InterPro" id="IPR017740">
    <property type="entry name" value="TssA-like"/>
</dbReference>
<name>A0ABQ5WEL0_9HYPH</name>
<sequence>MRHQGLDQPLSEESPCGPDLDETGDWDYTNFMLLAGSQLPARFFSMDTEGTGRELPFDKSSIDLEAQLAAIDGFLARSHDIRLLTLEARFQVLTGHIDGFCEALQAIAALVESQWDHVHPLPFEGEHIMRQNTVEALEDQVQVILPLLYAPIVGSGNTALTYRQFMVANGKARPREGEQTVPLDAVASALSSERNREQAIAVHEAIGRGLAALETIRRTFLTHAGAESVPDFERLTATLADIGQLIAAHRSELAPAPLAAAATDEETSPEAGPASAPVPTGRIADHRTADAALAAAETYFLAREPSAPALVLVHQARMLIGKPLIAALDALMPQTSAGAMLRVRSGYALDIGIEQIRLVTDDVLANGLTNGLDAEAEGTGADPDAFTAATRAEAVALMLEIEGFFRKAEPSSPVPYLLAQARNYLDKDFASILNEMLPKDSASDY</sequence>